<reference evidence="2" key="1">
    <citation type="submission" date="2023-07" db="EMBL/GenBank/DDBJ databases">
        <title>Defluviimonas sediminis sp. nov., isolated from mangrove sediment.</title>
        <authorList>
            <person name="Liu L."/>
            <person name="Li J."/>
            <person name="Huang Y."/>
            <person name="Pan J."/>
            <person name="Li M."/>
        </authorList>
    </citation>
    <scope>NUCLEOTIDE SEQUENCE [LARGE SCALE GENOMIC DNA]</scope>
    <source>
        <strain evidence="2">FT324</strain>
    </source>
</reference>
<keyword evidence="2" id="KW-1185">Reference proteome</keyword>
<organism evidence="1 2">
    <name type="scientific">Albidovulum sediminis</name>
    <dbReference type="NCBI Taxonomy" id="3066345"/>
    <lineage>
        <taxon>Bacteria</taxon>
        <taxon>Pseudomonadati</taxon>
        <taxon>Pseudomonadota</taxon>
        <taxon>Alphaproteobacteria</taxon>
        <taxon>Rhodobacterales</taxon>
        <taxon>Paracoccaceae</taxon>
        <taxon>Albidovulum</taxon>
    </lineage>
</organism>
<dbReference type="PIRSF" id="PIRSF037834">
    <property type="entry name" value="PA_CoA_Oase3"/>
    <property type="match status" value="1"/>
</dbReference>
<comment type="caution">
    <text evidence="1">The sequence shown here is derived from an EMBL/GenBank/DDBJ whole genome shotgun (WGS) entry which is preliminary data.</text>
</comment>
<dbReference type="InterPro" id="IPR009078">
    <property type="entry name" value="Ferritin-like_SF"/>
</dbReference>
<dbReference type="PANTHER" id="PTHR30458:SF0">
    <property type="entry name" value="1,2-PHENYLACETYL-COA EPOXIDASE, SUBUNIT C"/>
    <property type="match status" value="1"/>
</dbReference>
<dbReference type="EMBL" id="JAOCQF010000001">
    <property type="protein sequence ID" value="MCT8329613.1"/>
    <property type="molecule type" value="Genomic_DNA"/>
</dbReference>
<dbReference type="Gene3D" id="1.20.1260.10">
    <property type="match status" value="1"/>
</dbReference>
<dbReference type="InterPro" id="IPR011882">
    <property type="entry name" value="PaaC"/>
</dbReference>
<accession>A0ABT2NL08</accession>
<gene>
    <name evidence="1" type="primary">paaC</name>
    <name evidence="1" type="ORF">N5I32_08830</name>
</gene>
<dbReference type="Pfam" id="PF05138">
    <property type="entry name" value="PaaA_PaaC"/>
    <property type="match status" value="1"/>
</dbReference>
<dbReference type="EC" id="1.14.13.149" evidence="1"/>
<dbReference type="GO" id="GO:0097266">
    <property type="term" value="F:phenylacetyl-CoA 1,2-epoxidase activity"/>
    <property type="evidence" value="ECO:0007669"/>
    <property type="project" value="UniProtKB-EC"/>
</dbReference>
<dbReference type="InterPro" id="IPR012347">
    <property type="entry name" value="Ferritin-like"/>
</dbReference>
<dbReference type="PANTHER" id="PTHR30458">
    <property type="entry name" value="PHENYLACETIC ACID DEGRADATION PROTEIN PAA"/>
    <property type="match status" value="1"/>
</dbReference>
<proteinExistence type="predicted"/>
<dbReference type="InterPro" id="IPR052703">
    <property type="entry name" value="Aromatic_CoA_ox/epox"/>
</dbReference>
<name>A0ABT2NL08_9RHOB</name>
<dbReference type="SUPFAM" id="SSF47240">
    <property type="entry name" value="Ferritin-like"/>
    <property type="match status" value="1"/>
</dbReference>
<evidence type="ECO:0000313" key="1">
    <source>
        <dbReference type="EMBL" id="MCT8329613.1"/>
    </source>
</evidence>
<dbReference type="RefSeq" id="WP_261495030.1">
    <property type="nucleotide sequence ID" value="NZ_JAOCQF010000001.1"/>
</dbReference>
<dbReference type="Proteomes" id="UP001205601">
    <property type="component" value="Unassembled WGS sequence"/>
</dbReference>
<dbReference type="InterPro" id="IPR007814">
    <property type="entry name" value="PaaA_PaaC"/>
</dbReference>
<protein>
    <submittedName>
        <fullName evidence="1">Phenylacetate-CoA oxygenase subunit PaaC</fullName>
        <ecNumber evidence="1">1.14.13.149</ecNumber>
    </submittedName>
</protein>
<evidence type="ECO:0000313" key="2">
    <source>
        <dbReference type="Proteomes" id="UP001205601"/>
    </source>
</evidence>
<keyword evidence="1" id="KW-0560">Oxidoreductase</keyword>
<sequence>MAEAATAVDRAAFFDWLCRMGDSCLVLGHRVSEWCGHAPVLEEDIALANQALDLIGQCQFWLSLAGEVEGRGRSADDLAYLRDAAQFRNLLLVERPNGDFGHTLMRQFLFDAFHFEMLRALEGSADPRVAAIAAKAGKEVAYHLERSADLVIALGDGSTESHDRMAAALRALWPYTGEMFADDAVDRAMAAAGIAPLPSGLKPAWAATVAEVLAAATLDHPGEVWQHGVSGAGGGRRGVHSEHLGYILAEMQFLQRAYPGAVW</sequence>
<dbReference type="NCBIfam" id="TIGR02158">
    <property type="entry name" value="PA_CoA_Oxy3"/>
    <property type="match status" value="1"/>
</dbReference>